<keyword evidence="3" id="KW-1185">Reference proteome</keyword>
<organism evidence="2 3">
    <name type="scientific">Gottschalkia purinilytica</name>
    <name type="common">Clostridium purinilyticum</name>
    <dbReference type="NCBI Taxonomy" id="1503"/>
    <lineage>
        <taxon>Bacteria</taxon>
        <taxon>Bacillati</taxon>
        <taxon>Bacillota</taxon>
        <taxon>Tissierellia</taxon>
        <taxon>Tissierellales</taxon>
        <taxon>Gottschalkiaceae</taxon>
        <taxon>Gottschalkia</taxon>
    </lineage>
</organism>
<dbReference type="AlphaFoldDB" id="A0A0L0WF12"/>
<accession>A0A0L0WF12</accession>
<dbReference type="Proteomes" id="UP000037267">
    <property type="component" value="Unassembled WGS sequence"/>
</dbReference>
<sequence>MHLISTYRDLLGEIEIYQMRLNDLEREHYALERIKHTHKIDLERYIERNYRILNEMAVVKAVVEDKMQTKEEILDKLNQLEGLEYKIAYKKFIEGKNLNQISLELHISDSWAMKKSAEINKKMKKVKK</sequence>
<evidence type="ECO:0000313" key="3">
    <source>
        <dbReference type="Proteomes" id="UP000037267"/>
    </source>
</evidence>
<dbReference type="RefSeq" id="WP_050353793.1">
    <property type="nucleotide sequence ID" value="NZ_LGSS01000001.1"/>
</dbReference>
<evidence type="ECO:0000313" key="2">
    <source>
        <dbReference type="EMBL" id="KNF10064.1"/>
    </source>
</evidence>
<name>A0A0L0WF12_GOTPU</name>
<proteinExistence type="predicted"/>
<dbReference type="STRING" id="1503.CLPU_1c02290"/>
<protein>
    <submittedName>
        <fullName evidence="2">Uncharacterized protein</fullName>
    </submittedName>
</protein>
<feature type="coiled-coil region" evidence="1">
    <location>
        <begin position="7"/>
        <end position="34"/>
    </location>
</feature>
<dbReference type="OrthoDB" id="1954586at2"/>
<keyword evidence="1" id="KW-0175">Coiled coil</keyword>
<dbReference type="EMBL" id="LGSS01000001">
    <property type="protein sequence ID" value="KNF10064.1"/>
    <property type="molecule type" value="Genomic_DNA"/>
</dbReference>
<gene>
    <name evidence="2" type="ORF">CLPU_1c02290</name>
</gene>
<reference evidence="3" key="1">
    <citation type="submission" date="2015-07" db="EMBL/GenBank/DDBJ databases">
        <title>Draft genome sequence of the purine-degrading Gottschalkia purinilyticum DSM 1384 (formerly Clostridium purinilyticum).</title>
        <authorList>
            <person name="Poehlein A."/>
            <person name="Schiel-Bengelsdorf B."/>
            <person name="Bengelsdorf F.R."/>
            <person name="Daniel R."/>
            <person name="Duerre P."/>
        </authorList>
    </citation>
    <scope>NUCLEOTIDE SEQUENCE [LARGE SCALE GENOMIC DNA]</scope>
    <source>
        <strain evidence="3">DSM 1384</strain>
    </source>
</reference>
<evidence type="ECO:0000256" key="1">
    <source>
        <dbReference type="SAM" id="Coils"/>
    </source>
</evidence>
<comment type="caution">
    <text evidence="2">The sequence shown here is derived from an EMBL/GenBank/DDBJ whole genome shotgun (WGS) entry which is preliminary data.</text>
</comment>